<feature type="region of interest" description="Disordered" evidence="1">
    <location>
        <begin position="23"/>
        <end position="60"/>
    </location>
</feature>
<protein>
    <submittedName>
        <fullName evidence="2">Uncharacterized protein</fullName>
    </submittedName>
</protein>
<sequence length="195" mass="21841">MLLEQQAQLLGGLAAEVKELNQRVGRLENPSREDSTQLPLDAAGQSIPPSDASRATPGRAHSRAKPLASVWYEWFLPALPNARQNRRRHHECKVAVSFMRIFKPMGYDMTGEESDAKGRILSSGREAEANILAFLEAKNIKAKSHGTIVKVLKRMHAEGKLNEQISRYQKLHQEGKAVEESPLHVLKPCDNQRTM</sequence>
<name>A0A6A3IT97_9STRA</name>
<dbReference type="Proteomes" id="UP000435112">
    <property type="component" value="Unassembled WGS sequence"/>
</dbReference>
<proteinExistence type="predicted"/>
<evidence type="ECO:0000313" key="2">
    <source>
        <dbReference type="EMBL" id="KAE8982673.1"/>
    </source>
</evidence>
<evidence type="ECO:0000313" key="3">
    <source>
        <dbReference type="Proteomes" id="UP000435112"/>
    </source>
</evidence>
<feature type="compositionally biased region" description="Basic and acidic residues" evidence="1">
    <location>
        <begin position="23"/>
        <end position="35"/>
    </location>
</feature>
<comment type="caution">
    <text evidence="2">The sequence shown here is derived from an EMBL/GenBank/DDBJ whole genome shotgun (WGS) entry which is preliminary data.</text>
</comment>
<organism evidence="2 3">
    <name type="scientific">Phytophthora rubi</name>
    <dbReference type="NCBI Taxonomy" id="129364"/>
    <lineage>
        <taxon>Eukaryota</taxon>
        <taxon>Sar</taxon>
        <taxon>Stramenopiles</taxon>
        <taxon>Oomycota</taxon>
        <taxon>Peronosporomycetes</taxon>
        <taxon>Peronosporales</taxon>
        <taxon>Peronosporaceae</taxon>
        <taxon>Phytophthora</taxon>
    </lineage>
</organism>
<dbReference type="OrthoDB" id="127942at2759"/>
<gene>
    <name evidence="2" type="ORF">PR002_g23464</name>
</gene>
<evidence type="ECO:0000256" key="1">
    <source>
        <dbReference type="SAM" id="MobiDB-lite"/>
    </source>
</evidence>
<accession>A0A6A3IT97</accession>
<reference evidence="2 3" key="1">
    <citation type="submission" date="2018-09" db="EMBL/GenBank/DDBJ databases">
        <title>Genomic investigation of the strawberry pathogen Phytophthora fragariae indicates pathogenicity is determined by transcriptional variation in three key races.</title>
        <authorList>
            <person name="Adams T.M."/>
            <person name="Armitage A.D."/>
            <person name="Sobczyk M.K."/>
            <person name="Bates H.J."/>
            <person name="Dunwell J.M."/>
            <person name="Nellist C.F."/>
            <person name="Harrison R.J."/>
        </authorList>
    </citation>
    <scope>NUCLEOTIDE SEQUENCE [LARGE SCALE GENOMIC DNA]</scope>
    <source>
        <strain evidence="2 3">SCRP324</strain>
    </source>
</reference>
<dbReference type="AlphaFoldDB" id="A0A6A3IT97"/>
<dbReference type="EMBL" id="QXFU01002689">
    <property type="protein sequence ID" value="KAE8982673.1"/>
    <property type="molecule type" value="Genomic_DNA"/>
</dbReference>